<dbReference type="PANTHER" id="PTHR16222:SF12">
    <property type="entry name" value="ADP-RIBOSYLGLYCOHYDROLASE-RELATED"/>
    <property type="match status" value="1"/>
</dbReference>
<dbReference type="PANTHER" id="PTHR16222">
    <property type="entry name" value="ADP-RIBOSYLGLYCOHYDROLASE"/>
    <property type="match status" value="1"/>
</dbReference>
<dbReference type="SUPFAM" id="SSF101478">
    <property type="entry name" value="ADP-ribosylglycohydrolase"/>
    <property type="match status" value="1"/>
</dbReference>
<dbReference type="Pfam" id="PF03747">
    <property type="entry name" value="ADP_ribosyl_GH"/>
    <property type="match status" value="2"/>
</dbReference>
<name>A0ABQ4FEY1_9ACTN</name>
<dbReference type="InterPro" id="IPR050792">
    <property type="entry name" value="ADP-ribosylglycohydrolase"/>
</dbReference>
<evidence type="ECO:0008006" key="3">
    <source>
        <dbReference type="Google" id="ProtNLM"/>
    </source>
</evidence>
<organism evidence="1 2">
    <name type="scientific">Microbispora amethystogenes</name>
    <dbReference type="NCBI Taxonomy" id="1427754"/>
    <lineage>
        <taxon>Bacteria</taxon>
        <taxon>Bacillati</taxon>
        <taxon>Actinomycetota</taxon>
        <taxon>Actinomycetes</taxon>
        <taxon>Streptosporangiales</taxon>
        <taxon>Streptosporangiaceae</taxon>
        <taxon>Microbispora</taxon>
    </lineage>
</organism>
<dbReference type="InterPro" id="IPR036705">
    <property type="entry name" value="Ribosyl_crysJ1_sf"/>
</dbReference>
<accession>A0ABQ4FEY1</accession>
<protein>
    <recommendedName>
        <fullName evidence="3">ADP-ribosylglycohydrolase</fullName>
    </recommendedName>
</protein>
<sequence>MGYYSRFMGCVLGGAVGDALGRPVEFTPLAGIRDAYGPDGLRRKGCGSVMRSAPFGLSVFDPFETAGRCSYLTHGHPTASLSAGAFASIIHDLVRGDSQKRAVRRALDRLAGYPGHEETADALRAAVHLAAGSRPTAEKVESLGTGWVAEEALAIAVYCALAEPDPRDALLLAVNDSGDSDTTGAVCGNILGARHGLRALPADWLDAVEGRIVELTFDLMADPALPNNWADRYPS</sequence>
<gene>
    <name evidence="1" type="ORF">Mam01_35430</name>
</gene>
<dbReference type="RefSeq" id="WP_204286392.1">
    <property type="nucleotide sequence ID" value="NZ_BAABEJ010000013.1"/>
</dbReference>
<dbReference type="Gene3D" id="1.10.4080.10">
    <property type="entry name" value="ADP-ribosylation/Crystallin J1"/>
    <property type="match status" value="2"/>
</dbReference>
<dbReference type="Proteomes" id="UP000651728">
    <property type="component" value="Unassembled WGS sequence"/>
</dbReference>
<reference evidence="1 2" key="1">
    <citation type="submission" date="2021-01" db="EMBL/GenBank/DDBJ databases">
        <title>Whole genome shotgun sequence of Microbispora amethystogenes NBRC 101907.</title>
        <authorList>
            <person name="Komaki H."/>
            <person name="Tamura T."/>
        </authorList>
    </citation>
    <scope>NUCLEOTIDE SEQUENCE [LARGE SCALE GENOMIC DNA]</scope>
    <source>
        <strain evidence="1 2">NBRC 101907</strain>
    </source>
</reference>
<dbReference type="InterPro" id="IPR005502">
    <property type="entry name" value="Ribosyl_crysJ1"/>
</dbReference>
<dbReference type="EMBL" id="BOOB01000024">
    <property type="protein sequence ID" value="GIH33379.1"/>
    <property type="molecule type" value="Genomic_DNA"/>
</dbReference>
<evidence type="ECO:0000313" key="1">
    <source>
        <dbReference type="EMBL" id="GIH33379.1"/>
    </source>
</evidence>
<evidence type="ECO:0000313" key="2">
    <source>
        <dbReference type="Proteomes" id="UP000651728"/>
    </source>
</evidence>
<comment type="caution">
    <text evidence="1">The sequence shown here is derived from an EMBL/GenBank/DDBJ whole genome shotgun (WGS) entry which is preliminary data.</text>
</comment>
<proteinExistence type="predicted"/>
<keyword evidence="2" id="KW-1185">Reference proteome</keyword>